<accession>A0ABD1MM09</accession>
<dbReference type="PANTHER" id="PTHR19359:SF123">
    <property type="entry name" value="CYTOCHROME B5"/>
    <property type="match status" value="1"/>
</dbReference>
<evidence type="ECO:0000256" key="5">
    <source>
        <dbReference type="ARBA" id="ARBA00023004"/>
    </source>
</evidence>
<keyword evidence="4 8" id="KW-0479">Metal-binding</keyword>
<dbReference type="SUPFAM" id="SSF55856">
    <property type="entry name" value="Cytochrome b5-like heme/steroid binding domain"/>
    <property type="match status" value="1"/>
</dbReference>
<sequence>MGGEPKVYTLDQVSEHNNSKDCWLIIHGKVYNVTKFLDDHPGGDDVLLSATGKDASDDFEDVGHSNSARAMLEDLYVGDIDPATVPASQVQHTPLEQPENNQNKTSSNFMIKMLQFLLPLVILGIAVGVRLYNTKST</sequence>
<protein>
    <recommendedName>
        <fullName evidence="9">Cytochrome b5 heme-binding domain-containing protein</fullName>
    </recommendedName>
</protein>
<evidence type="ECO:0000313" key="10">
    <source>
        <dbReference type="EMBL" id="KAL2336848.1"/>
    </source>
</evidence>
<dbReference type="GO" id="GO:0020037">
    <property type="term" value="F:heme binding"/>
    <property type="evidence" value="ECO:0007669"/>
    <property type="project" value="UniProtKB-UniRule"/>
</dbReference>
<feature type="domain" description="Cytochrome b5 heme-binding" evidence="9">
    <location>
        <begin position="5"/>
        <end position="81"/>
    </location>
</feature>
<dbReference type="EMBL" id="JBGMDY010000004">
    <property type="protein sequence ID" value="KAL2336848.1"/>
    <property type="molecule type" value="Genomic_DNA"/>
</dbReference>
<proteinExistence type="inferred from homology"/>
<evidence type="ECO:0000256" key="2">
    <source>
        <dbReference type="ARBA" id="ARBA00022617"/>
    </source>
</evidence>
<dbReference type="FunFam" id="3.10.120.10:FF:000002">
    <property type="entry name" value="Cytochrome b5 type B"/>
    <property type="match status" value="1"/>
</dbReference>
<evidence type="ECO:0000256" key="7">
    <source>
        <dbReference type="ARBA" id="ARBA00038168"/>
    </source>
</evidence>
<organism evidence="10 11">
    <name type="scientific">Flemingia macrophylla</name>
    <dbReference type="NCBI Taxonomy" id="520843"/>
    <lineage>
        <taxon>Eukaryota</taxon>
        <taxon>Viridiplantae</taxon>
        <taxon>Streptophyta</taxon>
        <taxon>Embryophyta</taxon>
        <taxon>Tracheophyta</taxon>
        <taxon>Spermatophyta</taxon>
        <taxon>Magnoliopsida</taxon>
        <taxon>eudicotyledons</taxon>
        <taxon>Gunneridae</taxon>
        <taxon>Pentapetalae</taxon>
        <taxon>rosids</taxon>
        <taxon>fabids</taxon>
        <taxon>Fabales</taxon>
        <taxon>Fabaceae</taxon>
        <taxon>Papilionoideae</taxon>
        <taxon>50 kb inversion clade</taxon>
        <taxon>NPAAA clade</taxon>
        <taxon>indigoferoid/millettioid clade</taxon>
        <taxon>Phaseoleae</taxon>
        <taxon>Flemingia</taxon>
    </lineage>
</organism>
<dbReference type="InterPro" id="IPR018506">
    <property type="entry name" value="Cyt_B5_heme-BS"/>
</dbReference>
<evidence type="ECO:0000313" key="11">
    <source>
        <dbReference type="Proteomes" id="UP001603857"/>
    </source>
</evidence>
<dbReference type="AlphaFoldDB" id="A0ABD1MM09"/>
<keyword evidence="8" id="KW-1133">Transmembrane helix</keyword>
<dbReference type="GO" id="GO:0046872">
    <property type="term" value="F:metal ion binding"/>
    <property type="evidence" value="ECO:0007669"/>
    <property type="project" value="UniProtKB-UniRule"/>
</dbReference>
<dbReference type="Proteomes" id="UP001603857">
    <property type="component" value="Unassembled WGS sequence"/>
</dbReference>
<dbReference type="SMART" id="SM01117">
    <property type="entry name" value="Cyt-b5"/>
    <property type="match status" value="1"/>
</dbReference>
<dbReference type="PROSITE" id="PS00191">
    <property type="entry name" value="CYTOCHROME_B5_1"/>
    <property type="match status" value="1"/>
</dbReference>
<reference evidence="10 11" key="1">
    <citation type="submission" date="2024-08" db="EMBL/GenBank/DDBJ databases">
        <title>Insights into the chromosomal genome structure of Flemingia macrophylla.</title>
        <authorList>
            <person name="Ding Y."/>
            <person name="Zhao Y."/>
            <person name="Bi W."/>
            <person name="Wu M."/>
            <person name="Zhao G."/>
            <person name="Gong Y."/>
            <person name="Li W."/>
            <person name="Zhang P."/>
        </authorList>
    </citation>
    <scope>NUCLEOTIDE SEQUENCE [LARGE SCALE GENOMIC DNA]</scope>
    <source>
        <strain evidence="10">DYQJB</strain>
        <tissue evidence="10">Leaf</tissue>
    </source>
</reference>
<keyword evidence="11" id="KW-1185">Reference proteome</keyword>
<name>A0ABD1MM09_9FABA</name>
<evidence type="ECO:0000256" key="4">
    <source>
        <dbReference type="ARBA" id="ARBA00022723"/>
    </source>
</evidence>
<evidence type="ECO:0000256" key="1">
    <source>
        <dbReference type="ARBA" id="ARBA00004370"/>
    </source>
</evidence>
<feature type="transmembrane region" description="Helical" evidence="8">
    <location>
        <begin position="113"/>
        <end position="132"/>
    </location>
</feature>
<gene>
    <name evidence="10" type="ORF">Fmac_011294</name>
</gene>
<dbReference type="PRINTS" id="PR00363">
    <property type="entry name" value="CYTOCHROMEB5"/>
</dbReference>
<dbReference type="Gene3D" id="3.10.120.10">
    <property type="entry name" value="Cytochrome b5-like heme/steroid binding domain"/>
    <property type="match status" value="1"/>
</dbReference>
<dbReference type="InterPro" id="IPR001199">
    <property type="entry name" value="Cyt_B5-like_heme/steroid-bd"/>
</dbReference>
<dbReference type="InterPro" id="IPR050668">
    <property type="entry name" value="Cytochrome_b5"/>
</dbReference>
<dbReference type="GO" id="GO:0016020">
    <property type="term" value="C:membrane"/>
    <property type="evidence" value="ECO:0007669"/>
    <property type="project" value="UniProtKB-SubCell"/>
</dbReference>
<dbReference type="PROSITE" id="PS50255">
    <property type="entry name" value="CYTOCHROME_B5_2"/>
    <property type="match status" value="1"/>
</dbReference>
<dbReference type="InterPro" id="IPR036400">
    <property type="entry name" value="Cyt_B5-like_heme/steroid_sf"/>
</dbReference>
<evidence type="ECO:0000256" key="3">
    <source>
        <dbReference type="ARBA" id="ARBA00022692"/>
    </source>
</evidence>
<comment type="similarity">
    <text evidence="7 8">Belongs to the cytochrome b5 family.</text>
</comment>
<keyword evidence="5 8" id="KW-0408">Iron</keyword>
<evidence type="ECO:0000259" key="9">
    <source>
        <dbReference type="PROSITE" id="PS50255"/>
    </source>
</evidence>
<keyword evidence="3 8" id="KW-0812">Transmembrane</keyword>
<keyword evidence="6 8" id="KW-0472">Membrane</keyword>
<dbReference type="PANTHER" id="PTHR19359">
    <property type="entry name" value="CYTOCHROME B5"/>
    <property type="match status" value="1"/>
</dbReference>
<comment type="subcellular location">
    <subcellularLocation>
        <location evidence="1">Membrane</location>
    </subcellularLocation>
</comment>
<dbReference type="Pfam" id="PF00173">
    <property type="entry name" value="Cyt-b5"/>
    <property type="match status" value="1"/>
</dbReference>
<comment type="caution">
    <text evidence="10">The sequence shown here is derived from an EMBL/GenBank/DDBJ whole genome shotgun (WGS) entry which is preliminary data.</text>
</comment>
<evidence type="ECO:0000256" key="6">
    <source>
        <dbReference type="ARBA" id="ARBA00023136"/>
    </source>
</evidence>
<keyword evidence="2 8" id="KW-0349">Heme</keyword>
<evidence type="ECO:0000256" key="8">
    <source>
        <dbReference type="RuleBase" id="RU362121"/>
    </source>
</evidence>